<organism evidence="3 4">
    <name type="scientific">Leisingera aquaemixtae</name>
    <dbReference type="NCBI Taxonomy" id="1396826"/>
    <lineage>
        <taxon>Bacteria</taxon>
        <taxon>Pseudomonadati</taxon>
        <taxon>Pseudomonadota</taxon>
        <taxon>Alphaproteobacteria</taxon>
        <taxon>Rhodobacterales</taxon>
        <taxon>Roseobacteraceae</taxon>
        <taxon>Leisingera</taxon>
    </lineage>
</organism>
<protein>
    <submittedName>
        <fullName evidence="3">Aerobic sulfatase maturase family protein</fullName>
    </submittedName>
</protein>
<feature type="domain" description="Sulfatase-modifying factor enzyme-like" evidence="2">
    <location>
        <begin position="31"/>
        <end position="262"/>
    </location>
</feature>
<feature type="region of interest" description="Disordered" evidence="1">
    <location>
        <begin position="170"/>
        <end position="191"/>
    </location>
</feature>
<dbReference type="STRING" id="1396826.PHA8399_03603"/>
<evidence type="ECO:0000259" key="2">
    <source>
        <dbReference type="Pfam" id="PF03781"/>
    </source>
</evidence>
<proteinExistence type="predicted"/>
<dbReference type="SUPFAM" id="SSF56436">
    <property type="entry name" value="C-type lectin-like"/>
    <property type="match status" value="1"/>
</dbReference>
<reference evidence="3 4" key="1">
    <citation type="submission" date="2015-09" db="EMBL/GenBank/DDBJ databases">
        <authorList>
            <consortium name="Swine Surveillance"/>
        </authorList>
    </citation>
    <scope>NUCLEOTIDE SEQUENCE [LARGE SCALE GENOMIC DNA]</scope>
    <source>
        <strain evidence="3 4">CECT 8399</strain>
    </source>
</reference>
<dbReference type="InterPro" id="IPR051043">
    <property type="entry name" value="Sulfatase_Mod_Factor_Kinase"/>
</dbReference>
<dbReference type="Pfam" id="PF03781">
    <property type="entry name" value="FGE-sulfatase"/>
    <property type="match status" value="1"/>
</dbReference>
<sequence>MKTELIAAGLAAAIGLPGLWFSKAADPEPLAETVFIKADTIAYRPIGNFHRNGKSVVPPEQQRHVGAFEIMKHQVSGAEYAACVAAGACKEADSAPAEASLPQTHVSWHDAAAYAEWYSKETGHSWRLPDEAEWQLAAAEIFGDEAVETDGGDPAQRWLRQYARGVTLRGLPGPAQGPKSEPGANSNGLTGLGGNIWEWTGGCMQNGEVRKDGSLELSDPYCSARITGGRHRAVVIDFIRDASVGGCAVGLPPDYLGFRLVKDG</sequence>
<evidence type="ECO:0000313" key="4">
    <source>
        <dbReference type="Proteomes" id="UP000051326"/>
    </source>
</evidence>
<dbReference type="AlphaFoldDB" id="A0A0N7M551"/>
<dbReference type="PANTHER" id="PTHR23150:SF19">
    <property type="entry name" value="FORMYLGLYCINE-GENERATING ENZYME"/>
    <property type="match status" value="1"/>
</dbReference>
<evidence type="ECO:0000256" key="1">
    <source>
        <dbReference type="SAM" id="MobiDB-lite"/>
    </source>
</evidence>
<dbReference type="InterPro" id="IPR016187">
    <property type="entry name" value="CTDL_fold"/>
</dbReference>
<dbReference type="Gene3D" id="3.90.1580.10">
    <property type="entry name" value="paralog of FGE (formylglycine-generating enzyme)"/>
    <property type="match status" value="1"/>
</dbReference>
<accession>A0A0N7M551</accession>
<dbReference type="Proteomes" id="UP000051326">
    <property type="component" value="Unassembled WGS sequence"/>
</dbReference>
<evidence type="ECO:0000313" key="3">
    <source>
        <dbReference type="EMBL" id="CUI01458.1"/>
    </source>
</evidence>
<dbReference type="EMBL" id="CYSR01000031">
    <property type="protein sequence ID" value="CUI01458.1"/>
    <property type="molecule type" value="Genomic_DNA"/>
</dbReference>
<dbReference type="RefSeq" id="WP_058287467.1">
    <property type="nucleotide sequence ID" value="NZ_CYSR01000031.1"/>
</dbReference>
<dbReference type="InterPro" id="IPR042095">
    <property type="entry name" value="SUMF_sf"/>
</dbReference>
<gene>
    <name evidence="3" type="ORF">PHA8399_03603</name>
</gene>
<dbReference type="GO" id="GO:0120147">
    <property type="term" value="F:formylglycine-generating oxidase activity"/>
    <property type="evidence" value="ECO:0007669"/>
    <property type="project" value="TreeGrafter"/>
</dbReference>
<dbReference type="InterPro" id="IPR005532">
    <property type="entry name" value="SUMF_dom"/>
</dbReference>
<name>A0A0N7M551_9RHOB</name>
<dbReference type="PANTHER" id="PTHR23150">
    <property type="entry name" value="SULFATASE MODIFYING FACTOR 1, 2"/>
    <property type="match status" value="1"/>
</dbReference>